<evidence type="ECO:0000313" key="2">
    <source>
        <dbReference type="EMBL" id="PIR48071.1"/>
    </source>
</evidence>
<evidence type="ECO:0000256" key="1">
    <source>
        <dbReference type="SAM" id="Phobius"/>
    </source>
</evidence>
<reference evidence="2 3" key="1">
    <citation type="submission" date="2017-09" db="EMBL/GenBank/DDBJ databases">
        <title>Depth-based differentiation of microbial function through sediment-hosted aquifers and enrichment of novel symbionts in the deep terrestrial subsurface.</title>
        <authorList>
            <person name="Probst A.J."/>
            <person name="Ladd B."/>
            <person name="Jarett J.K."/>
            <person name="Geller-Mcgrath D.E."/>
            <person name="Sieber C.M."/>
            <person name="Emerson J.B."/>
            <person name="Anantharaman K."/>
            <person name="Thomas B.C."/>
            <person name="Malmstrom R."/>
            <person name="Stieglmeier M."/>
            <person name="Klingl A."/>
            <person name="Woyke T."/>
            <person name="Ryan C.M."/>
            <person name="Banfield J.F."/>
        </authorList>
    </citation>
    <scope>NUCLEOTIDE SEQUENCE [LARGE SCALE GENOMIC DNA]</scope>
    <source>
        <strain evidence="2">CG10_big_fil_rev_8_21_14_0_10_50_16</strain>
    </source>
</reference>
<feature type="transmembrane region" description="Helical" evidence="1">
    <location>
        <begin position="60"/>
        <end position="87"/>
    </location>
</feature>
<protein>
    <submittedName>
        <fullName evidence="2">Uncharacterized protein</fullName>
    </submittedName>
</protein>
<proteinExistence type="predicted"/>
<organism evidence="2 3">
    <name type="scientific">Candidatus Uhrbacteria bacterium CG10_big_fil_rev_8_21_14_0_10_50_16</name>
    <dbReference type="NCBI Taxonomy" id="1975039"/>
    <lineage>
        <taxon>Bacteria</taxon>
        <taxon>Candidatus Uhriibacteriota</taxon>
    </lineage>
</organism>
<gene>
    <name evidence="2" type="ORF">COV06_01585</name>
</gene>
<name>A0A2H0RNF4_9BACT</name>
<keyword evidence="1" id="KW-0472">Membrane</keyword>
<accession>A0A2H0RNF4</accession>
<dbReference type="EMBL" id="PCYM01000001">
    <property type="protein sequence ID" value="PIR48071.1"/>
    <property type="molecule type" value="Genomic_DNA"/>
</dbReference>
<dbReference type="AlphaFoldDB" id="A0A2H0RNF4"/>
<dbReference type="Proteomes" id="UP000230084">
    <property type="component" value="Unassembled WGS sequence"/>
</dbReference>
<evidence type="ECO:0000313" key="3">
    <source>
        <dbReference type="Proteomes" id="UP000230084"/>
    </source>
</evidence>
<sequence>MPTTKKKPTKRAAKSPAPSIASLEARIAALEHHNQSSWLLGDHFWKRAFAVIGHHFSAMFALWVGMLMLLLASVVLAGVLTFLVSLFN</sequence>
<keyword evidence="1" id="KW-1133">Transmembrane helix</keyword>
<comment type="caution">
    <text evidence="2">The sequence shown here is derived from an EMBL/GenBank/DDBJ whole genome shotgun (WGS) entry which is preliminary data.</text>
</comment>
<keyword evidence="1" id="KW-0812">Transmembrane</keyword>